<dbReference type="GO" id="GO:0000166">
    <property type="term" value="F:nucleotide binding"/>
    <property type="evidence" value="ECO:0007669"/>
    <property type="project" value="UniProtKB-KW"/>
</dbReference>
<feature type="domain" description="5'-Nucleotidase C-terminal" evidence="7">
    <location>
        <begin position="285"/>
        <end position="458"/>
    </location>
</feature>
<sequence>MSQEGGCTLLLSAGDVFTGTPASDHFDARPDFLGYDAMAVGNHEFDKGLPVLRQREAEVASSFPMLSGNIVDQDGDLLFPGPGGQGQITFNIAGARITVWGLTTIDTKPGLESGVVVQPPVDIAKKQAKDLKQNTHVLIGLTHMGHYDDEKPAAEDLQKRKQGDEMMALENPGTFDLIVGGHSQQPLFEADQVADTFIVQAFEWGKYLGRIDITLPAKPKLGAKNIKSLDYRLIPINIRNDQGQCTDPSQINSPVVNCIDEDPQVLDILESFQNDEVIRPLYQVIGEARGSFSGERSVIRKQQAPLGQLVNESILDYVAARWPEDLRSYDEDRCSSRHFSVYNGGGIRATINKGDILGLDTQLVFPFGSVLKTSPMNGEALYSYFQNVAKIPYQPNSTSGDYPQLRGIQFVMSGKDLLDIRCRNSDGAWIPLNKEDDYTLTLNAYLFRGGDGGYPALNENPSVVTHPEAMADVFRRYIEQQLSLDPFDFAAPDAFLEGP</sequence>
<dbReference type="AlphaFoldDB" id="A0A1Y6C459"/>
<dbReference type="GO" id="GO:0046872">
    <property type="term" value="F:metal ion binding"/>
    <property type="evidence" value="ECO:0007669"/>
    <property type="project" value="UniProtKB-KW"/>
</dbReference>
<dbReference type="Proteomes" id="UP000192907">
    <property type="component" value="Unassembled WGS sequence"/>
</dbReference>
<dbReference type="EMBL" id="FWZT01000013">
    <property type="protein sequence ID" value="SMF44433.1"/>
    <property type="molecule type" value="Genomic_DNA"/>
</dbReference>
<evidence type="ECO:0000259" key="7">
    <source>
        <dbReference type="Pfam" id="PF02872"/>
    </source>
</evidence>
<dbReference type="GO" id="GO:0009166">
    <property type="term" value="P:nucleotide catabolic process"/>
    <property type="evidence" value="ECO:0007669"/>
    <property type="project" value="InterPro"/>
</dbReference>
<dbReference type="PANTHER" id="PTHR11575:SF46">
    <property type="entry name" value="PROTEIN USHA"/>
    <property type="match status" value="1"/>
</dbReference>
<dbReference type="PRINTS" id="PR01607">
    <property type="entry name" value="APYRASEFAMLY"/>
</dbReference>
<proteinExistence type="inferred from homology"/>
<dbReference type="GO" id="GO:0008253">
    <property type="term" value="F:5'-nucleotidase activity"/>
    <property type="evidence" value="ECO:0007669"/>
    <property type="project" value="TreeGrafter"/>
</dbReference>
<feature type="domain" description="Calcineurin-like phosphoesterase" evidence="6">
    <location>
        <begin position="6"/>
        <end position="185"/>
    </location>
</feature>
<dbReference type="InterPro" id="IPR008334">
    <property type="entry name" value="5'-Nucleotdase_C"/>
</dbReference>
<reference evidence="9" key="1">
    <citation type="submission" date="2017-04" db="EMBL/GenBank/DDBJ databases">
        <authorList>
            <person name="Varghese N."/>
            <person name="Submissions S."/>
        </authorList>
    </citation>
    <scope>NUCLEOTIDE SEQUENCE [LARGE SCALE GENOMIC DNA]</scope>
    <source>
        <strain evidence="9">RKEM611</strain>
    </source>
</reference>
<evidence type="ECO:0000313" key="8">
    <source>
        <dbReference type="EMBL" id="SMF44433.1"/>
    </source>
</evidence>
<dbReference type="Pfam" id="PF02872">
    <property type="entry name" value="5_nucleotid_C"/>
    <property type="match status" value="1"/>
</dbReference>
<keyword evidence="2" id="KW-0479">Metal-binding</keyword>
<dbReference type="GO" id="GO:0030288">
    <property type="term" value="C:outer membrane-bounded periplasmic space"/>
    <property type="evidence" value="ECO:0007669"/>
    <property type="project" value="TreeGrafter"/>
</dbReference>
<dbReference type="PROSITE" id="PS00786">
    <property type="entry name" value="5_NUCLEOTIDASE_2"/>
    <property type="match status" value="1"/>
</dbReference>
<dbReference type="SUPFAM" id="SSF56300">
    <property type="entry name" value="Metallo-dependent phosphatases"/>
    <property type="match status" value="1"/>
</dbReference>
<dbReference type="PANTHER" id="PTHR11575">
    <property type="entry name" value="5'-NUCLEOTIDASE-RELATED"/>
    <property type="match status" value="1"/>
</dbReference>
<dbReference type="OrthoDB" id="9803927at2"/>
<dbReference type="InterPro" id="IPR029052">
    <property type="entry name" value="Metallo-depent_PP-like"/>
</dbReference>
<comment type="similarity">
    <text evidence="1 5">Belongs to the 5'-nucleotidase family.</text>
</comment>
<protein>
    <submittedName>
        <fullName evidence="8">5'-nucleotidase / UDP-sugar diphosphatase</fullName>
    </submittedName>
</protein>
<name>A0A1Y6C459_9BACT</name>
<accession>A0A1Y6C459</accession>
<evidence type="ECO:0000256" key="4">
    <source>
        <dbReference type="ARBA" id="ARBA00022741"/>
    </source>
</evidence>
<evidence type="ECO:0000256" key="2">
    <source>
        <dbReference type="ARBA" id="ARBA00022723"/>
    </source>
</evidence>
<dbReference type="STRING" id="1513793.SAMN06296036_113132"/>
<dbReference type="RefSeq" id="WP_132321199.1">
    <property type="nucleotide sequence ID" value="NZ_FWZT01000013.1"/>
</dbReference>
<evidence type="ECO:0000313" key="9">
    <source>
        <dbReference type="Proteomes" id="UP000192907"/>
    </source>
</evidence>
<keyword evidence="5" id="KW-0378">Hydrolase</keyword>
<organism evidence="8 9">
    <name type="scientific">Pseudobacteriovorax antillogorgiicola</name>
    <dbReference type="NCBI Taxonomy" id="1513793"/>
    <lineage>
        <taxon>Bacteria</taxon>
        <taxon>Pseudomonadati</taxon>
        <taxon>Bdellovibrionota</taxon>
        <taxon>Oligoflexia</taxon>
        <taxon>Oligoflexales</taxon>
        <taxon>Pseudobacteriovoracaceae</taxon>
        <taxon>Pseudobacteriovorax</taxon>
    </lineage>
</organism>
<evidence type="ECO:0000256" key="3">
    <source>
        <dbReference type="ARBA" id="ARBA00022729"/>
    </source>
</evidence>
<dbReference type="Gene3D" id="3.60.21.10">
    <property type="match status" value="1"/>
</dbReference>
<dbReference type="InterPro" id="IPR036907">
    <property type="entry name" value="5'-Nucleotdase_C_sf"/>
</dbReference>
<dbReference type="Pfam" id="PF00149">
    <property type="entry name" value="Metallophos"/>
    <property type="match status" value="1"/>
</dbReference>
<evidence type="ECO:0000256" key="5">
    <source>
        <dbReference type="RuleBase" id="RU362119"/>
    </source>
</evidence>
<evidence type="ECO:0000256" key="1">
    <source>
        <dbReference type="ARBA" id="ARBA00006654"/>
    </source>
</evidence>
<keyword evidence="9" id="KW-1185">Reference proteome</keyword>
<dbReference type="InterPro" id="IPR006146">
    <property type="entry name" value="5'-Nucleotdase_CS"/>
</dbReference>
<gene>
    <name evidence="8" type="ORF">SAMN06296036_113132</name>
</gene>
<evidence type="ECO:0000259" key="6">
    <source>
        <dbReference type="Pfam" id="PF00149"/>
    </source>
</evidence>
<dbReference type="GO" id="GO:0008768">
    <property type="term" value="F:UDP-sugar diphosphatase activity"/>
    <property type="evidence" value="ECO:0007669"/>
    <property type="project" value="TreeGrafter"/>
</dbReference>
<dbReference type="Gene3D" id="3.90.780.10">
    <property type="entry name" value="5'-Nucleotidase, C-terminal domain"/>
    <property type="match status" value="1"/>
</dbReference>
<dbReference type="InterPro" id="IPR004843">
    <property type="entry name" value="Calcineurin-like_PHP"/>
</dbReference>
<dbReference type="InterPro" id="IPR006179">
    <property type="entry name" value="5_nucleotidase/apyrase"/>
</dbReference>
<keyword evidence="4 5" id="KW-0547">Nucleotide-binding</keyword>
<dbReference type="SUPFAM" id="SSF55816">
    <property type="entry name" value="5'-nucleotidase (syn. UDP-sugar hydrolase), C-terminal domain"/>
    <property type="match status" value="1"/>
</dbReference>
<keyword evidence="3" id="KW-0732">Signal</keyword>